<evidence type="ECO:0000313" key="3">
    <source>
        <dbReference type="Proteomes" id="UP001642484"/>
    </source>
</evidence>
<feature type="domain" description="PUB" evidence="1">
    <location>
        <begin position="47"/>
        <end position="109"/>
    </location>
</feature>
<keyword evidence="3" id="KW-1185">Reference proteome</keyword>
<evidence type="ECO:0000259" key="1">
    <source>
        <dbReference type="Pfam" id="PF09409"/>
    </source>
</evidence>
<dbReference type="PANTHER" id="PTHR23153:SF38">
    <property type="entry name" value="UBX DOMAIN-CONTAINING PROTEIN 6"/>
    <property type="match status" value="1"/>
</dbReference>
<dbReference type="EMBL" id="CAXAMN010017580">
    <property type="protein sequence ID" value="CAK9050793.1"/>
    <property type="molecule type" value="Genomic_DNA"/>
</dbReference>
<reference evidence="2 3" key="1">
    <citation type="submission" date="2024-02" db="EMBL/GenBank/DDBJ databases">
        <authorList>
            <person name="Chen Y."/>
            <person name="Shah S."/>
            <person name="Dougan E. K."/>
            <person name="Thang M."/>
            <person name="Chan C."/>
        </authorList>
    </citation>
    <scope>NUCLEOTIDE SEQUENCE [LARGE SCALE GENOMIC DNA]</scope>
</reference>
<accession>A0ABP0MI47</accession>
<protein>
    <recommendedName>
        <fullName evidence="1">PUB domain-containing protein</fullName>
    </recommendedName>
</protein>
<evidence type="ECO:0000313" key="2">
    <source>
        <dbReference type="EMBL" id="CAK9050793.1"/>
    </source>
</evidence>
<dbReference type="CDD" id="cd09212">
    <property type="entry name" value="PUB"/>
    <property type="match status" value="1"/>
</dbReference>
<dbReference type="Proteomes" id="UP001642484">
    <property type="component" value="Unassembled WGS sequence"/>
</dbReference>
<dbReference type="Gene3D" id="1.20.58.2190">
    <property type="match status" value="1"/>
</dbReference>
<proteinExistence type="predicted"/>
<gene>
    <name evidence="2" type="ORF">CCMP2556_LOCUS25865</name>
</gene>
<dbReference type="InterPro" id="IPR036339">
    <property type="entry name" value="PUB-like_dom_sf"/>
</dbReference>
<dbReference type="SMART" id="SM00580">
    <property type="entry name" value="PUG"/>
    <property type="match status" value="1"/>
</dbReference>
<organism evidence="2 3">
    <name type="scientific">Durusdinium trenchii</name>
    <dbReference type="NCBI Taxonomy" id="1381693"/>
    <lineage>
        <taxon>Eukaryota</taxon>
        <taxon>Sar</taxon>
        <taxon>Alveolata</taxon>
        <taxon>Dinophyceae</taxon>
        <taxon>Suessiales</taxon>
        <taxon>Symbiodiniaceae</taxon>
        <taxon>Durusdinium</taxon>
    </lineage>
</organism>
<dbReference type="PANTHER" id="PTHR23153">
    <property type="entry name" value="UBX-RELATED"/>
    <property type="match status" value="1"/>
</dbReference>
<comment type="caution">
    <text evidence="2">The sequence shown here is derived from an EMBL/GenBank/DDBJ whole genome shotgun (WGS) entry which is preliminary data.</text>
</comment>
<name>A0ABP0MI47_9DINO</name>
<dbReference type="SUPFAM" id="SSF143503">
    <property type="entry name" value="PUG domain-like"/>
    <property type="match status" value="1"/>
</dbReference>
<dbReference type="Pfam" id="PF09409">
    <property type="entry name" value="PUB"/>
    <property type="match status" value="1"/>
</dbReference>
<sequence>MAEDDLAAALAMSMEPNEASGARTAGAFAVRRLREENTAETLKEANSVAVLTTLLGNLVKNPSEEKFRRVKLSNPKISKALSCLGAQELLLSAGFVKSEELLEVPSSSTPEKVKADAEAALEAALTGPHVESCASSDRRQRPPEVGARSSMVLYLVCVSSMVLCMILY</sequence>
<dbReference type="InterPro" id="IPR018997">
    <property type="entry name" value="PUB_domain"/>
</dbReference>